<feature type="transmembrane region" description="Helical" evidence="1">
    <location>
        <begin position="7"/>
        <end position="28"/>
    </location>
</feature>
<dbReference type="RefSeq" id="WP_133943215.1">
    <property type="nucleotide sequence ID" value="NZ_SOEO01000001.1"/>
</dbReference>
<dbReference type="Pfam" id="PF13644">
    <property type="entry name" value="DKNYY"/>
    <property type="match status" value="1"/>
</dbReference>
<gene>
    <name evidence="2" type="ORF">B0I22_0694</name>
</gene>
<keyword evidence="1" id="KW-0472">Membrane</keyword>
<dbReference type="AlphaFoldDB" id="A0A4R8IAI5"/>
<keyword evidence="3" id="KW-1185">Reference proteome</keyword>
<comment type="caution">
    <text evidence="2">The sequence shown here is derived from an EMBL/GenBank/DDBJ whole genome shotgun (WGS) entry which is preliminary data.</text>
</comment>
<keyword evidence="1" id="KW-1133">Transmembrane helix</keyword>
<reference evidence="2 3" key="1">
    <citation type="submission" date="2019-03" db="EMBL/GenBank/DDBJ databases">
        <title>Genomic Encyclopedia of Type Strains, Phase III (KMG-III): the genomes of soil and plant-associated and newly described type strains.</title>
        <authorList>
            <person name="Whitman W."/>
        </authorList>
    </citation>
    <scope>NUCLEOTIDE SEQUENCE [LARGE SCALE GENOMIC DNA]</scope>
    <source>
        <strain evidence="2 3">CGMCC 1.12802</strain>
    </source>
</reference>
<dbReference type="Proteomes" id="UP000295313">
    <property type="component" value="Unassembled WGS sequence"/>
</dbReference>
<organism evidence="2 3">
    <name type="scientific">Epilithonimonas xixisoli</name>
    <dbReference type="NCBI Taxonomy" id="1476462"/>
    <lineage>
        <taxon>Bacteria</taxon>
        <taxon>Pseudomonadati</taxon>
        <taxon>Bacteroidota</taxon>
        <taxon>Flavobacteriia</taxon>
        <taxon>Flavobacteriales</taxon>
        <taxon>Weeksellaceae</taxon>
        <taxon>Chryseobacterium group</taxon>
        <taxon>Epilithonimonas</taxon>
    </lineage>
</organism>
<proteinExistence type="predicted"/>
<feature type="transmembrane region" description="Helical" evidence="1">
    <location>
        <begin position="461"/>
        <end position="479"/>
    </location>
</feature>
<protein>
    <submittedName>
        <fullName evidence="2">DKNYY family protein</fullName>
    </submittedName>
</protein>
<name>A0A4R8IAI5_9FLAO</name>
<dbReference type="InterPro" id="IPR027375">
    <property type="entry name" value="DKNYY"/>
</dbReference>
<evidence type="ECO:0000313" key="2">
    <source>
        <dbReference type="EMBL" id="TDX86560.1"/>
    </source>
</evidence>
<dbReference type="EMBL" id="SOEO01000001">
    <property type="protein sequence ID" value="TDX86560.1"/>
    <property type="molecule type" value="Genomic_DNA"/>
</dbReference>
<dbReference type="OrthoDB" id="8647779at2"/>
<sequence>MLYKFRYLFYGLFLFVFVMMFAVMFISLSDKGDPIGYGADKTDLNGVFTRFEGKIYASVPSNGDYEVIDADPASFKTIPDTYADAHIGYDRKHVYAGNMILEGLDPAKLRVIGNNYYTDGNTTYYCARNSEKNESLSAVGFIIRLGAQGLGLAGKPQNYWYPFKKLPDGRAYRSGQGFAIAVNDEVAFFKGQELNASNPNTIRPIKTQYWDGDVRDSDAYFTDGKNVYYQNDQLPLNYNDKIHQLGIEGDMPSRSAYLINPQNGMVYVDGQAFDESKAPYRQLGINLEHAYQALFVSKDGLYFYDTEAEKVVRAGDNPFADNQFKELAPDVWSSGNKVYFLKATEQWGRKSGLQSRTTHLLALKGVQASSLRKISHPDSYKGSVWQAGNRYFYFDDLGSSQLMPTSIYEIKDTNALKSLAGTDPLGTDAIRALSRNNKITEAEGDTILKAVTDSNNEWYKSYWMIFGAVILVYALSFLFRNVKVHPFLIKDGYLIVNNLLFKKYKIEDIEKVVFRSVKSNPKVGGYGGTMRIDLKNGTSSRNSLFTTRMTFVSETDTQVITYIRELQKILKEAGIESELAN</sequence>
<accession>A0A4R8IAI5</accession>
<evidence type="ECO:0000313" key="3">
    <source>
        <dbReference type="Proteomes" id="UP000295313"/>
    </source>
</evidence>
<evidence type="ECO:0000256" key="1">
    <source>
        <dbReference type="SAM" id="Phobius"/>
    </source>
</evidence>
<keyword evidence="1" id="KW-0812">Transmembrane</keyword>